<dbReference type="AlphaFoldDB" id="A0A5P2FYY8"/>
<keyword evidence="2" id="KW-1185">Reference proteome</keyword>
<dbReference type="SUPFAM" id="SSF52058">
    <property type="entry name" value="L domain-like"/>
    <property type="match status" value="1"/>
</dbReference>
<proteinExistence type="predicted"/>
<gene>
    <name evidence="1" type="ORF">E0W69_008905</name>
</gene>
<reference evidence="1 2" key="1">
    <citation type="submission" date="2019-09" db="EMBL/GenBank/DDBJ databases">
        <title>Complete genome sequence of Arachidicoccus sp. B3-10 isolated from apple orchard soil.</title>
        <authorList>
            <person name="Kim H.S."/>
            <person name="Han K.-I."/>
            <person name="Suh M.K."/>
            <person name="Lee K.C."/>
            <person name="Eom M.K."/>
            <person name="Kim J.-S."/>
            <person name="Kang S.W."/>
            <person name="Sin Y."/>
            <person name="Lee J.-S."/>
        </authorList>
    </citation>
    <scope>NUCLEOTIDE SEQUENCE [LARGE SCALE GENOMIC DNA]</scope>
    <source>
        <strain evidence="1 2">B3-10</strain>
    </source>
</reference>
<sequence length="313" mass="35866">MVIPLKIIIEEHLLVKNIKNKIIHLNIFMAIIIKEGFKFFENTSGKNVELIIDVSRIEESMNYYKKNKVDGIIISPAHGYNIENVDFLKKYSFIKNVSISDIPNIDGLFFLKKLESLYISGTDLHIDFANFPNLKKLIVDWSPFVININECRALEILSLYKYKPASKDLSEFSEIDSLKSLTITQSTVNSLNGLDSLKKMENLELNYCNKLLKLGHLEGCKYNLTQLLIDHCKNIENYEYVKLLNALKILAFNNCGSISSIQFIKEMSNLKDFRFVGTSVIDGDLTPCVGLEHVGFFDKKHYSHTYNSLNKNS</sequence>
<evidence type="ECO:0008006" key="3">
    <source>
        <dbReference type="Google" id="ProtNLM"/>
    </source>
</evidence>
<dbReference type="OrthoDB" id="9157385at2"/>
<dbReference type="EMBL" id="CP044016">
    <property type="protein sequence ID" value="QES88764.1"/>
    <property type="molecule type" value="Genomic_DNA"/>
</dbReference>
<evidence type="ECO:0000313" key="1">
    <source>
        <dbReference type="EMBL" id="QES88764.1"/>
    </source>
</evidence>
<dbReference type="InterPro" id="IPR032675">
    <property type="entry name" value="LRR_dom_sf"/>
</dbReference>
<evidence type="ECO:0000313" key="2">
    <source>
        <dbReference type="Proteomes" id="UP000292424"/>
    </source>
</evidence>
<dbReference type="KEGG" id="arac:E0W69_008905"/>
<protein>
    <recommendedName>
        <fullName evidence="3">Leucine-rich repeat domain-containing protein</fullName>
    </recommendedName>
</protein>
<dbReference type="Proteomes" id="UP000292424">
    <property type="component" value="Chromosome"/>
</dbReference>
<accession>A0A5P2FYY8</accession>
<organism evidence="1 2">
    <name type="scientific">Rhizosphaericola mali</name>
    <dbReference type="NCBI Taxonomy" id="2545455"/>
    <lineage>
        <taxon>Bacteria</taxon>
        <taxon>Pseudomonadati</taxon>
        <taxon>Bacteroidota</taxon>
        <taxon>Chitinophagia</taxon>
        <taxon>Chitinophagales</taxon>
        <taxon>Chitinophagaceae</taxon>
        <taxon>Rhizosphaericola</taxon>
    </lineage>
</organism>
<dbReference type="RefSeq" id="WP_150926019.1">
    <property type="nucleotide sequence ID" value="NZ_CP044016.1"/>
</dbReference>
<dbReference type="Gene3D" id="3.80.10.10">
    <property type="entry name" value="Ribonuclease Inhibitor"/>
    <property type="match status" value="1"/>
</dbReference>
<name>A0A5P2FYY8_9BACT</name>